<sequence>MRVRPGWLRRADSALQRRAARPLDGHDHWRVSFSPVPGLWTPSLPRWGRYLRMVPLILNVCGEDFAENFLCHGTR</sequence>
<keyword evidence="2" id="KW-1185">Reference proteome</keyword>
<dbReference type="AlphaFoldDB" id="A0AAV7TUL4"/>
<evidence type="ECO:0000313" key="2">
    <source>
        <dbReference type="Proteomes" id="UP001066276"/>
    </source>
</evidence>
<comment type="caution">
    <text evidence="1">The sequence shown here is derived from an EMBL/GenBank/DDBJ whole genome shotgun (WGS) entry which is preliminary data.</text>
</comment>
<evidence type="ECO:0000313" key="1">
    <source>
        <dbReference type="EMBL" id="KAJ1179891.1"/>
    </source>
</evidence>
<dbReference type="EMBL" id="JANPWB010000006">
    <property type="protein sequence ID" value="KAJ1179891.1"/>
    <property type="molecule type" value="Genomic_DNA"/>
</dbReference>
<protein>
    <submittedName>
        <fullName evidence="1">Uncharacterized protein</fullName>
    </submittedName>
</protein>
<name>A0AAV7TUL4_PLEWA</name>
<reference evidence="1" key="1">
    <citation type="journal article" date="2022" name="bioRxiv">
        <title>Sequencing and chromosome-scale assembly of the giantPleurodeles waltlgenome.</title>
        <authorList>
            <person name="Brown T."/>
            <person name="Elewa A."/>
            <person name="Iarovenko S."/>
            <person name="Subramanian E."/>
            <person name="Araus A.J."/>
            <person name="Petzold A."/>
            <person name="Susuki M."/>
            <person name="Suzuki K.-i.T."/>
            <person name="Hayashi T."/>
            <person name="Toyoda A."/>
            <person name="Oliveira C."/>
            <person name="Osipova E."/>
            <person name="Leigh N.D."/>
            <person name="Simon A."/>
            <person name="Yun M.H."/>
        </authorList>
    </citation>
    <scope>NUCLEOTIDE SEQUENCE</scope>
    <source>
        <strain evidence="1">20211129_DDA</strain>
        <tissue evidence="1">Liver</tissue>
    </source>
</reference>
<organism evidence="1 2">
    <name type="scientific">Pleurodeles waltl</name>
    <name type="common">Iberian ribbed newt</name>
    <dbReference type="NCBI Taxonomy" id="8319"/>
    <lineage>
        <taxon>Eukaryota</taxon>
        <taxon>Metazoa</taxon>
        <taxon>Chordata</taxon>
        <taxon>Craniata</taxon>
        <taxon>Vertebrata</taxon>
        <taxon>Euteleostomi</taxon>
        <taxon>Amphibia</taxon>
        <taxon>Batrachia</taxon>
        <taxon>Caudata</taxon>
        <taxon>Salamandroidea</taxon>
        <taxon>Salamandridae</taxon>
        <taxon>Pleurodelinae</taxon>
        <taxon>Pleurodeles</taxon>
    </lineage>
</organism>
<proteinExistence type="predicted"/>
<dbReference type="Proteomes" id="UP001066276">
    <property type="component" value="Chromosome 3_2"/>
</dbReference>
<gene>
    <name evidence="1" type="ORF">NDU88_005122</name>
</gene>
<accession>A0AAV7TUL4</accession>